<dbReference type="InterPro" id="IPR045255">
    <property type="entry name" value="RanBP1-like"/>
</dbReference>
<dbReference type="InterPro" id="IPR000156">
    <property type="entry name" value="Ran_bind_dom"/>
</dbReference>
<dbReference type="FunFam" id="2.30.29.30:FF:000018">
    <property type="entry name" value="E3 SUMO-protein ligase RanBP2"/>
    <property type="match status" value="1"/>
</dbReference>
<feature type="region of interest" description="Disordered" evidence="1">
    <location>
        <begin position="143"/>
        <end position="192"/>
    </location>
</feature>
<dbReference type="PROSITE" id="PS50196">
    <property type="entry name" value="RANBD1"/>
    <property type="match status" value="1"/>
</dbReference>
<evidence type="ECO:0000259" key="2">
    <source>
        <dbReference type="PROSITE" id="PS50196"/>
    </source>
</evidence>
<proteinExistence type="predicted"/>
<sequence>MENTDPLAPREEEADVHFEPVIKLTEQVDTKTLEEDEAVLFKMRAKLFRFDADSSEWKERGTGDVRLLAHKETKKIRLVMRRDKTLKVCANHAITAEMRLQPNIGSDRSWVWKVAADYSESPPTSETLAIRFANADNASDFKKEFESAQKSNAALSGGAPAAEPKEEKSEEEKEEAKDEKKEEEKKEEVKKD</sequence>
<dbReference type="SUPFAM" id="SSF50729">
    <property type="entry name" value="PH domain-like"/>
    <property type="match status" value="1"/>
</dbReference>
<dbReference type="PANTHER" id="PTHR23138:SF87">
    <property type="entry name" value="E3 SUMO-PROTEIN LIGASE RANBP2"/>
    <property type="match status" value="1"/>
</dbReference>
<feature type="compositionally biased region" description="Basic and acidic residues" evidence="1">
    <location>
        <begin position="163"/>
        <end position="192"/>
    </location>
</feature>
<feature type="domain" description="RanBD1" evidence="2">
    <location>
        <begin position="17"/>
        <end position="154"/>
    </location>
</feature>
<dbReference type="PANTHER" id="PTHR23138">
    <property type="entry name" value="RAN BINDING PROTEIN"/>
    <property type="match status" value="1"/>
</dbReference>
<evidence type="ECO:0000256" key="1">
    <source>
        <dbReference type="SAM" id="MobiDB-lite"/>
    </source>
</evidence>
<keyword evidence="4" id="KW-1185">Reference proteome</keyword>
<dbReference type="OrthoDB" id="2357150at2759"/>
<dbReference type="GO" id="GO:0005643">
    <property type="term" value="C:nuclear pore"/>
    <property type="evidence" value="ECO:0007669"/>
    <property type="project" value="TreeGrafter"/>
</dbReference>
<protein>
    <recommendedName>
        <fullName evidence="2">RanBD1 domain-containing protein</fullName>
    </recommendedName>
</protein>
<dbReference type="Pfam" id="PF00638">
    <property type="entry name" value="Ran_BP1"/>
    <property type="match status" value="1"/>
</dbReference>
<evidence type="ECO:0000313" key="3">
    <source>
        <dbReference type="EMBL" id="KAF5393552.1"/>
    </source>
</evidence>
<comment type="caution">
    <text evidence="3">The sequence shown here is derived from an EMBL/GenBank/DDBJ whole genome shotgun (WGS) entry which is preliminary data.</text>
</comment>
<dbReference type="InterPro" id="IPR011993">
    <property type="entry name" value="PH-like_dom_sf"/>
</dbReference>
<gene>
    <name evidence="3" type="ORF">D9757_000272</name>
</gene>
<dbReference type="EMBL" id="JAACJN010000001">
    <property type="protein sequence ID" value="KAF5393552.1"/>
    <property type="molecule type" value="Genomic_DNA"/>
</dbReference>
<dbReference type="Proteomes" id="UP000518752">
    <property type="component" value="Unassembled WGS sequence"/>
</dbReference>
<dbReference type="InterPro" id="IPR045256">
    <property type="entry name" value="RanBP1_RanBD"/>
</dbReference>
<dbReference type="Gene3D" id="2.30.29.30">
    <property type="entry name" value="Pleckstrin-homology domain (PH domain)/Phosphotyrosine-binding domain (PTB)"/>
    <property type="match status" value="1"/>
</dbReference>
<dbReference type="SMART" id="SM00160">
    <property type="entry name" value="RanBD"/>
    <property type="match status" value="1"/>
</dbReference>
<dbReference type="GO" id="GO:0005737">
    <property type="term" value="C:cytoplasm"/>
    <property type="evidence" value="ECO:0007669"/>
    <property type="project" value="TreeGrafter"/>
</dbReference>
<dbReference type="GO" id="GO:0005096">
    <property type="term" value="F:GTPase activator activity"/>
    <property type="evidence" value="ECO:0007669"/>
    <property type="project" value="TreeGrafter"/>
</dbReference>
<dbReference type="CDD" id="cd13179">
    <property type="entry name" value="RanBD_RanBP1"/>
    <property type="match status" value="1"/>
</dbReference>
<organism evidence="3 4">
    <name type="scientific">Collybiopsis confluens</name>
    <dbReference type="NCBI Taxonomy" id="2823264"/>
    <lineage>
        <taxon>Eukaryota</taxon>
        <taxon>Fungi</taxon>
        <taxon>Dikarya</taxon>
        <taxon>Basidiomycota</taxon>
        <taxon>Agaricomycotina</taxon>
        <taxon>Agaricomycetes</taxon>
        <taxon>Agaricomycetidae</taxon>
        <taxon>Agaricales</taxon>
        <taxon>Marasmiineae</taxon>
        <taxon>Omphalotaceae</taxon>
        <taxon>Collybiopsis</taxon>
    </lineage>
</organism>
<accession>A0A8H5I1Q8</accession>
<dbReference type="AlphaFoldDB" id="A0A8H5I1Q8"/>
<reference evidence="3 4" key="1">
    <citation type="journal article" date="2020" name="ISME J.">
        <title>Uncovering the hidden diversity of litter-decomposition mechanisms in mushroom-forming fungi.</title>
        <authorList>
            <person name="Floudas D."/>
            <person name="Bentzer J."/>
            <person name="Ahren D."/>
            <person name="Johansson T."/>
            <person name="Persson P."/>
            <person name="Tunlid A."/>
        </authorList>
    </citation>
    <scope>NUCLEOTIDE SEQUENCE [LARGE SCALE GENOMIC DNA]</scope>
    <source>
        <strain evidence="3 4">CBS 406.79</strain>
    </source>
</reference>
<evidence type="ECO:0000313" key="4">
    <source>
        <dbReference type="Proteomes" id="UP000518752"/>
    </source>
</evidence>
<name>A0A8H5I1Q8_9AGAR</name>
<dbReference type="GO" id="GO:0006913">
    <property type="term" value="P:nucleocytoplasmic transport"/>
    <property type="evidence" value="ECO:0007669"/>
    <property type="project" value="InterPro"/>
</dbReference>